<dbReference type="RefSeq" id="XP_024502372.1">
    <property type="nucleotide sequence ID" value="XM_024648389.1"/>
</dbReference>
<evidence type="ECO:0000313" key="4">
    <source>
        <dbReference type="WBParaSite" id="SRAE_1000143400.1"/>
    </source>
</evidence>
<dbReference type="GeneID" id="36375535"/>
<dbReference type="WormBase" id="SRAE_1000143400">
    <property type="protein sequence ID" value="SRP03448"/>
    <property type="gene ID" value="WBGene00258040"/>
</dbReference>
<dbReference type="WBParaSite" id="SRAE_1000143400.1">
    <property type="protein sequence ID" value="SRAE_1000143400.1"/>
    <property type="gene ID" value="WBGene00258040"/>
</dbReference>
<reference evidence="4" key="2">
    <citation type="submission" date="2020-12" db="UniProtKB">
        <authorList>
            <consortium name="WormBaseParasite"/>
        </authorList>
    </citation>
    <scope>IDENTIFICATION</scope>
</reference>
<dbReference type="Proteomes" id="UP000035682">
    <property type="component" value="Unplaced"/>
</dbReference>
<evidence type="ECO:0000313" key="5">
    <source>
        <dbReference type="WormBase" id="SRAE_1000143400"/>
    </source>
</evidence>
<proteinExistence type="predicted"/>
<dbReference type="AlphaFoldDB" id="A0A090L078"/>
<feature type="signal peptide" evidence="1">
    <location>
        <begin position="1"/>
        <end position="19"/>
    </location>
</feature>
<evidence type="ECO:0000313" key="2">
    <source>
        <dbReference type="EMBL" id="CEF63170.1"/>
    </source>
</evidence>
<dbReference type="EMBL" id="LN609528">
    <property type="protein sequence ID" value="CEF63170.1"/>
    <property type="molecule type" value="Genomic_DNA"/>
</dbReference>
<keyword evidence="1" id="KW-0732">Signal</keyword>
<dbReference type="CTD" id="36375535"/>
<accession>A0A090L078</accession>
<evidence type="ECO:0000313" key="3">
    <source>
        <dbReference type="Proteomes" id="UP000035682"/>
    </source>
</evidence>
<feature type="chain" id="PRO_5015030336" evidence="1">
    <location>
        <begin position="20"/>
        <end position="112"/>
    </location>
</feature>
<sequence>MYFVIWCIFSFIFIRISNCCFYQGLGTSCECSPSCLESCQQYSEQTFYYAPQAQDHKCNPTPMTPLPRPIPTKYYKKEPLYPSPPKLDNNQYPQLIPPSYKIYPAPPQARIY</sequence>
<name>A0A090L078_STRRB</name>
<protein>
    <submittedName>
        <fullName evidence="2 4">Uncharacterized protein</fullName>
    </submittedName>
</protein>
<organism evidence="2">
    <name type="scientific">Strongyloides ratti</name>
    <name type="common">Parasitic roundworm</name>
    <dbReference type="NCBI Taxonomy" id="34506"/>
    <lineage>
        <taxon>Eukaryota</taxon>
        <taxon>Metazoa</taxon>
        <taxon>Ecdysozoa</taxon>
        <taxon>Nematoda</taxon>
        <taxon>Chromadorea</taxon>
        <taxon>Rhabditida</taxon>
        <taxon>Tylenchina</taxon>
        <taxon>Panagrolaimomorpha</taxon>
        <taxon>Strongyloidoidea</taxon>
        <taxon>Strongyloididae</taxon>
        <taxon>Strongyloides</taxon>
    </lineage>
</organism>
<gene>
    <name evidence="2 4 5" type="ORF">SRAE_1000143400</name>
</gene>
<keyword evidence="3" id="KW-1185">Reference proteome</keyword>
<reference evidence="2 3" key="1">
    <citation type="submission" date="2014-09" db="EMBL/GenBank/DDBJ databases">
        <authorList>
            <person name="Martin A.A."/>
        </authorList>
    </citation>
    <scope>NUCLEOTIDE SEQUENCE</scope>
    <source>
        <strain evidence="3">ED321</strain>
        <strain evidence="2">ED321 Heterogonic</strain>
    </source>
</reference>
<evidence type="ECO:0000256" key="1">
    <source>
        <dbReference type="SAM" id="SignalP"/>
    </source>
</evidence>